<proteinExistence type="predicted"/>
<dbReference type="AlphaFoldDB" id="A0AAV6JLV3"/>
<keyword evidence="3" id="KW-1185">Reference proteome</keyword>
<sequence>MDSTFVDQLADEWSRLQDFLENTVGSDFSFRDPYVPAEFPIMYAQYQQLMANSPNQREVYTAQYPSPWRRANLEKEIRDILESILGFDIRSDPYNSHYRDMDNQPPIPTPNHNPPSTQEEDEAAQLAAEVENLRAFMTATPDFLMGVDYLAGMFPTLYRMRQAHQRITALTDAVAHSTVEDHEIRDMLAYILRVEVGPRGNPEEPPEEEGDPEEPPEQEEDPEEPSEEEEDLEEPPFPGSDHDYRLGPWQPDECEVIDVDPPPRPKMAQPAGIPWVGHHSDYDPNTWVYIQLEPLYPCPFKIRAQSAYLGPVRIRAPCYNGYYLIAVPPGFQEHYTDRIHYSRVARSRPEQEHRIITENADFTDHVTYTEIPIRLEPYNSPNPNKGQQEPLWRVTWHCYGLTEDTVEKQSLLEEHFPVLFD</sequence>
<feature type="region of interest" description="Disordered" evidence="1">
    <location>
        <begin position="95"/>
        <end position="122"/>
    </location>
</feature>
<protein>
    <submittedName>
        <fullName evidence="2">Uncharacterized protein</fullName>
    </submittedName>
</protein>
<organism evidence="2 3">
    <name type="scientific">Rhododendron griersonianum</name>
    <dbReference type="NCBI Taxonomy" id="479676"/>
    <lineage>
        <taxon>Eukaryota</taxon>
        <taxon>Viridiplantae</taxon>
        <taxon>Streptophyta</taxon>
        <taxon>Embryophyta</taxon>
        <taxon>Tracheophyta</taxon>
        <taxon>Spermatophyta</taxon>
        <taxon>Magnoliopsida</taxon>
        <taxon>eudicotyledons</taxon>
        <taxon>Gunneridae</taxon>
        <taxon>Pentapetalae</taxon>
        <taxon>asterids</taxon>
        <taxon>Ericales</taxon>
        <taxon>Ericaceae</taxon>
        <taxon>Ericoideae</taxon>
        <taxon>Rhodoreae</taxon>
        <taxon>Rhododendron</taxon>
    </lineage>
</organism>
<evidence type="ECO:0000313" key="3">
    <source>
        <dbReference type="Proteomes" id="UP000823749"/>
    </source>
</evidence>
<accession>A0AAV6JLV3</accession>
<evidence type="ECO:0000256" key="1">
    <source>
        <dbReference type="SAM" id="MobiDB-lite"/>
    </source>
</evidence>
<gene>
    <name evidence="2" type="ORF">RHGRI_020686</name>
</gene>
<name>A0AAV6JLV3_9ERIC</name>
<evidence type="ECO:0000313" key="2">
    <source>
        <dbReference type="EMBL" id="KAG5540554.1"/>
    </source>
</evidence>
<dbReference type="Proteomes" id="UP000823749">
    <property type="component" value="Chromosome 7"/>
</dbReference>
<comment type="caution">
    <text evidence="2">The sequence shown here is derived from an EMBL/GenBank/DDBJ whole genome shotgun (WGS) entry which is preliminary data.</text>
</comment>
<reference evidence="2" key="1">
    <citation type="submission" date="2020-08" db="EMBL/GenBank/DDBJ databases">
        <title>Plant Genome Project.</title>
        <authorList>
            <person name="Zhang R.-G."/>
        </authorList>
    </citation>
    <scope>NUCLEOTIDE SEQUENCE</scope>
    <source>
        <strain evidence="2">WSP0</strain>
        <tissue evidence="2">Leaf</tissue>
    </source>
</reference>
<dbReference type="EMBL" id="JACTNZ010000007">
    <property type="protein sequence ID" value="KAG5540554.1"/>
    <property type="molecule type" value="Genomic_DNA"/>
</dbReference>
<feature type="compositionally biased region" description="Acidic residues" evidence="1">
    <location>
        <begin position="204"/>
        <end position="234"/>
    </location>
</feature>
<feature type="region of interest" description="Disordered" evidence="1">
    <location>
        <begin position="197"/>
        <end position="249"/>
    </location>
</feature>